<evidence type="ECO:0000313" key="12">
    <source>
        <dbReference type="Proteomes" id="UP000006352"/>
    </source>
</evidence>
<feature type="transmembrane region" description="Helical" evidence="10">
    <location>
        <begin position="202"/>
        <end position="226"/>
    </location>
</feature>
<sequence length="530" mass="58161">MASTTTRPRTGLEKSTQPETELLLSKALSSFSSLVILQFVSRIFTFVLNQALVRLVSPQVFGTAAIQFELLLSTILFLSREGVRNALLRSSRTSPEKSRDDGERNGLANISTLPIIFGVPAAALITIIYVKNASSTTTSQSYFYSGAVVYALAACIELLSEPLYVRAQNDLRIDLRVKAEGCAVVMRTIVTFLSLVAGSADYALMAFALGQAAYGVTVFAIYLYAYQGSLYLWPQRFTTLVHGNKTSKYFDSALLNLSIAMTAQSFIKHFLTEGDKFLLSRFSPLADQGGYAVASNYGSMVARIVFQPIEETSRVFFSKTLSKQSNIEGLRAASSMLLSLLLLFTHILLVLVAFGPPYLAIAIVILLPSKYHHTSAPTILRTYVYYIPMMAFNGVLEAFFASTASSTDLRTQSRWLFMFSVGFIGAAVGLVKGLDFGDAGLIWANVANLFCRALYAWVFALRYFREKGSPELISWRQVVPPPSVLLVFGVSSIAMRWSEAKYLVSSRDVTAHLEHIGLGVGCLAACLIAW</sequence>
<feature type="transmembrane region" description="Helical" evidence="10">
    <location>
        <begin position="177"/>
        <end position="196"/>
    </location>
</feature>
<evidence type="ECO:0000256" key="1">
    <source>
        <dbReference type="ARBA" id="ARBA00004477"/>
    </source>
</evidence>
<evidence type="ECO:0000256" key="8">
    <source>
        <dbReference type="ARBA" id="ARBA00044793"/>
    </source>
</evidence>
<name>J4I9H7_9APHY</name>
<feature type="transmembrane region" description="Helical" evidence="10">
    <location>
        <begin position="107"/>
        <end position="130"/>
    </location>
</feature>
<dbReference type="GO" id="GO:0006488">
    <property type="term" value="P:dolichol-linked oligosaccharide biosynthetic process"/>
    <property type="evidence" value="ECO:0007669"/>
    <property type="project" value="InterPro"/>
</dbReference>
<dbReference type="AlphaFoldDB" id="J4I9H7"/>
<dbReference type="RefSeq" id="XP_012180464.1">
    <property type="nucleotide sequence ID" value="XM_012325074.1"/>
</dbReference>
<dbReference type="FunCoup" id="J4I9H7">
    <property type="interactions" value="299"/>
</dbReference>
<dbReference type="EMBL" id="HE797022">
    <property type="protein sequence ID" value="CCM01181.1"/>
    <property type="molecule type" value="Genomic_DNA"/>
</dbReference>
<reference evidence="11 12" key="1">
    <citation type="journal article" date="2012" name="Appl. Environ. Microbiol.">
        <title>Short-read sequencing for genomic analysis of the brown rot fungus Fibroporia radiculosa.</title>
        <authorList>
            <person name="Tang J.D."/>
            <person name="Perkins A.D."/>
            <person name="Sonstegard T.S."/>
            <person name="Schroeder S.G."/>
            <person name="Burgess S.C."/>
            <person name="Diehl S.V."/>
        </authorList>
    </citation>
    <scope>NUCLEOTIDE SEQUENCE [LARGE SCALE GENOMIC DNA]</scope>
    <source>
        <strain evidence="11 12">TFFH 294</strain>
    </source>
</reference>
<comment type="subcellular location">
    <subcellularLocation>
        <location evidence="1 10">Endoplasmic reticulum membrane</location>
        <topology evidence="1 10">Multi-pass membrane protein</topology>
    </subcellularLocation>
</comment>
<comment type="caution">
    <text evidence="10">Lacks conserved residue(s) required for the propagation of feature annotation.</text>
</comment>
<dbReference type="OrthoDB" id="9979195at2759"/>
<evidence type="ECO:0000256" key="3">
    <source>
        <dbReference type="ARBA" id="ARBA00010288"/>
    </source>
</evidence>
<evidence type="ECO:0000256" key="6">
    <source>
        <dbReference type="ARBA" id="ARBA00022989"/>
    </source>
</evidence>
<keyword evidence="4 10" id="KW-0812">Transmembrane</keyword>
<feature type="transmembrane region" description="Helical" evidence="10">
    <location>
        <begin position="142"/>
        <end position="165"/>
    </location>
</feature>
<dbReference type="InParanoid" id="J4I9H7"/>
<dbReference type="HOGENOM" id="CLU_023360_3_1_1"/>
<keyword evidence="12" id="KW-1185">Reference proteome</keyword>
<evidence type="ECO:0000256" key="7">
    <source>
        <dbReference type="ARBA" id="ARBA00023136"/>
    </source>
</evidence>
<keyword evidence="10" id="KW-0813">Transport</keyword>
<comment type="pathway">
    <text evidence="2">Protein modification; protein glycosylation.</text>
</comment>
<dbReference type="GO" id="GO:0005789">
    <property type="term" value="C:endoplasmic reticulum membrane"/>
    <property type="evidence" value="ECO:0007669"/>
    <property type="project" value="UniProtKB-SubCell"/>
</dbReference>
<comment type="similarity">
    <text evidence="3 10">Belongs to the RFT1 family.</text>
</comment>
<dbReference type="PANTHER" id="PTHR13117">
    <property type="entry name" value="ENDOPLASMIC RETICULUM MULTISPAN TRANSMEMBRANE PROTEIN-RELATED"/>
    <property type="match status" value="1"/>
</dbReference>
<evidence type="ECO:0000256" key="5">
    <source>
        <dbReference type="ARBA" id="ARBA00022824"/>
    </source>
</evidence>
<accession>J4I9H7</accession>
<dbReference type="PANTHER" id="PTHR13117:SF5">
    <property type="entry name" value="PROTEIN RFT1 HOMOLOG"/>
    <property type="match status" value="1"/>
</dbReference>
<feature type="transmembrane region" description="Helical" evidence="10">
    <location>
        <begin position="383"/>
        <end position="403"/>
    </location>
</feature>
<gene>
    <name evidence="11" type="ORF">FIBRA_03229</name>
</gene>
<keyword evidence="6 10" id="KW-1133">Transmembrane helix</keyword>
<feature type="transmembrane region" description="Helical" evidence="10">
    <location>
        <begin position="415"/>
        <end position="434"/>
    </location>
</feature>
<keyword evidence="5 10" id="KW-0256">Endoplasmic reticulum</keyword>
<evidence type="ECO:0000256" key="4">
    <source>
        <dbReference type="ARBA" id="ARBA00022692"/>
    </source>
</evidence>
<dbReference type="InterPro" id="IPR007594">
    <property type="entry name" value="RFT1"/>
</dbReference>
<dbReference type="STRING" id="599839.J4I9H7"/>
<feature type="transmembrane region" description="Helical" evidence="10">
    <location>
        <begin position="440"/>
        <end position="458"/>
    </location>
</feature>
<dbReference type="Pfam" id="PF04506">
    <property type="entry name" value="Rft-1"/>
    <property type="match status" value="1"/>
</dbReference>
<organism evidence="11 12">
    <name type="scientific">Fibroporia radiculosa</name>
    <dbReference type="NCBI Taxonomy" id="599839"/>
    <lineage>
        <taxon>Eukaryota</taxon>
        <taxon>Fungi</taxon>
        <taxon>Dikarya</taxon>
        <taxon>Basidiomycota</taxon>
        <taxon>Agaricomycotina</taxon>
        <taxon>Agaricomycetes</taxon>
        <taxon>Polyporales</taxon>
        <taxon>Fibroporiaceae</taxon>
        <taxon>Fibroporia</taxon>
    </lineage>
</organism>
<dbReference type="GO" id="GO:0034203">
    <property type="term" value="P:glycolipid translocation"/>
    <property type="evidence" value="ECO:0007669"/>
    <property type="project" value="TreeGrafter"/>
</dbReference>
<keyword evidence="7 10" id="KW-0472">Membrane</keyword>
<evidence type="ECO:0000256" key="9">
    <source>
        <dbReference type="ARBA" id="ARBA00045912"/>
    </source>
</evidence>
<dbReference type="GeneID" id="24096092"/>
<dbReference type="Proteomes" id="UP000006352">
    <property type="component" value="Unassembled WGS sequence"/>
</dbReference>
<evidence type="ECO:0000313" key="11">
    <source>
        <dbReference type="EMBL" id="CCM01181.1"/>
    </source>
</evidence>
<evidence type="ECO:0000256" key="2">
    <source>
        <dbReference type="ARBA" id="ARBA00004922"/>
    </source>
</evidence>
<evidence type="ECO:0000256" key="10">
    <source>
        <dbReference type="RuleBase" id="RU365067"/>
    </source>
</evidence>
<proteinExistence type="inferred from homology"/>
<comment type="function">
    <text evidence="9 10">Intramembrane glycolipid transporter that operates in the biosynthetic pathway of dolichol-linked oligosaccharides, the glycan precursors employed in protein asparagine (N)-glycosylation. The sequential addition of sugars to dolichol pyrophosphate produces dolichol-linked oligosaccharides containing fourteen sugars, including two GlcNAcs, nine mannoses and three glucoses. Once assembled, the oligosaccharide is transferred from the lipid to nascent proteins by oligosaccharyltransferases. The assembly of dolichol-linked oligosaccharides begins on the cytosolic side of the endoplasmic reticulum membrane and finishes in its lumen. RFT1 could mediate the translocation of the cytosolically oriented intermediate DolPP-GlcNAc2Man5, produced by ALG11, into the ER lumen where dolichol-linked oligosaccharides assembly continues. However, the intramembrane lipid transporter activity could not be confirmed in vitro.</text>
</comment>
<protein>
    <recommendedName>
        <fullName evidence="8 10">Man(5)GlcNAc(2)-PP-dolichol translocation protein RFT1</fullName>
    </recommendedName>
</protein>
<feature type="transmembrane region" description="Helical" evidence="10">
    <location>
        <begin position="340"/>
        <end position="367"/>
    </location>
</feature>